<organism evidence="1 2">
    <name type="scientific">Tripterygium wilfordii</name>
    <name type="common">Thunder God vine</name>
    <dbReference type="NCBI Taxonomy" id="458696"/>
    <lineage>
        <taxon>Eukaryota</taxon>
        <taxon>Viridiplantae</taxon>
        <taxon>Streptophyta</taxon>
        <taxon>Embryophyta</taxon>
        <taxon>Tracheophyta</taxon>
        <taxon>Spermatophyta</taxon>
        <taxon>Magnoliopsida</taxon>
        <taxon>eudicotyledons</taxon>
        <taxon>Gunneridae</taxon>
        <taxon>Pentapetalae</taxon>
        <taxon>rosids</taxon>
        <taxon>fabids</taxon>
        <taxon>Celastrales</taxon>
        <taxon>Celastraceae</taxon>
        <taxon>Tripterygium</taxon>
    </lineage>
</organism>
<dbReference type="EMBL" id="JAAARO010000021">
    <property type="protein sequence ID" value="KAF5728979.1"/>
    <property type="molecule type" value="Genomic_DNA"/>
</dbReference>
<reference evidence="1 2" key="1">
    <citation type="journal article" date="2020" name="Nat. Commun.">
        <title>Genome of Tripterygium wilfordii and identification of cytochrome P450 involved in triptolide biosynthesis.</title>
        <authorList>
            <person name="Tu L."/>
            <person name="Su P."/>
            <person name="Zhang Z."/>
            <person name="Gao L."/>
            <person name="Wang J."/>
            <person name="Hu T."/>
            <person name="Zhou J."/>
            <person name="Zhang Y."/>
            <person name="Zhao Y."/>
            <person name="Liu Y."/>
            <person name="Song Y."/>
            <person name="Tong Y."/>
            <person name="Lu Y."/>
            <person name="Yang J."/>
            <person name="Xu C."/>
            <person name="Jia M."/>
            <person name="Peters R.J."/>
            <person name="Huang L."/>
            <person name="Gao W."/>
        </authorList>
    </citation>
    <scope>NUCLEOTIDE SEQUENCE [LARGE SCALE GENOMIC DNA]</scope>
    <source>
        <strain evidence="2">cv. XIE 37</strain>
        <tissue evidence="1">Leaf</tissue>
    </source>
</reference>
<keyword evidence="2" id="KW-1185">Reference proteome</keyword>
<name>A0A7J7C493_TRIWF</name>
<dbReference type="InParanoid" id="A0A7J7C493"/>
<dbReference type="PANTHER" id="PTHR31717:SF60">
    <property type="entry name" value="B-BOX TYPE ZINC FINGER FAMILY PROTEIN"/>
    <property type="match status" value="1"/>
</dbReference>
<dbReference type="PANTHER" id="PTHR31717">
    <property type="entry name" value="ZINC FINGER PROTEIN CONSTANS-LIKE 10"/>
    <property type="match status" value="1"/>
</dbReference>
<sequence length="124" mass="14353">MSKCKLCDSSAKMYCESYQARLCWDCDAKVHSANFLVAKNPNTLLWHLCHYYTPWVGTGPRRTPIVSLCNSCVNSCNGTQVIRDVEERHGDRYEIHIDIVVMRRMKTVILVPTNMKTTTTRRIR</sequence>
<evidence type="ECO:0000313" key="2">
    <source>
        <dbReference type="Proteomes" id="UP000593562"/>
    </source>
</evidence>
<dbReference type="Proteomes" id="UP000593562">
    <property type="component" value="Unassembled WGS sequence"/>
</dbReference>
<evidence type="ECO:0000313" key="1">
    <source>
        <dbReference type="EMBL" id="KAF5728979.1"/>
    </source>
</evidence>
<evidence type="ECO:0008006" key="3">
    <source>
        <dbReference type="Google" id="ProtNLM"/>
    </source>
</evidence>
<proteinExistence type="predicted"/>
<gene>
    <name evidence="1" type="ORF">HS088_TW21G01136</name>
</gene>
<comment type="caution">
    <text evidence="1">The sequence shown here is derived from an EMBL/GenBank/DDBJ whole genome shotgun (WGS) entry which is preliminary data.</text>
</comment>
<dbReference type="AlphaFoldDB" id="A0A7J7C493"/>
<protein>
    <recommendedName>
        <fullName evidence="3">B box-type domain-containing protein</fullName>
    </recommendedName>
</protein>
<accession>A0A7J7C493</accession>